<evidence type="ECO:0000313" key="1">
    <source>
        <dbReference type="EMBL" id="CAJ1382176.1"/>
    </source>
</evidence>
<dbReference type="EMBL" id="CAUJNA010000879">
    <property type="protein sequence ID" value="CAJ1382176.1"/>
    <property type="molecule type" value="Genomic_DNA"/>
</dbReference>
<dbReference type="AlphaFoldDB" id="A0AA36I6V8"/>
<reference evidence="1" key="1">
    <citation type="submission" date="2023-08" db="EMBL/GenBank/DDBJ databases">
        <authorList>
            <person name="Chen Y."/>
            <person name="Shah S."/>
            <person name="Dougan E. K."/>
            <person name="Thang M."/>
            <person name="Chan C."/>
        </authorList>
    </citation>
    <scope>NUCLEOTIDE SEQUENCE</scope>
</reference>
<name>A0AA36I6V8_9DINO</name>
<comment type="caution">
    <text evidence="1">The sequence shown here is derived from an EMBL/GenBank/DDBJ whole genome shotgun (WGS) entry which is preliminary data.</text>
</comment>
<dbReference type="Proteomes" id="UP001178507">
    <property type="component" value="Unassembled WGS sequence"/>
</dbReference>
<keyword evidence="2" id="KW-1185">Reference proteome</keyword>
<dbReference type="Gene3D" id="3.60.130.30">
    <property type="match status" value="1"/>
</dbReference>
<evidence type="ECO:0000313" key="2">
    <source>
        <dbReference type="Proteomes" id="UP001178507"/>
    </source>
</evidence>
<protein>
    <submittedName>
        <fullName evidence="1">Uncharacterized protein</fullName>
    </submittedName>
</protein>
<accession>A0AA36I6V8</accession>
<gene>
    <name evidence="1" type="ORF">EVOR1521_LOCUS9621</name>
</gene>
<sequence>MLASRWISFCLASAQLPEEGLGGGSEDVLQALEAEDIPESFRKNVREEGDTRKVQGMCLGVTSHWTKGATVSAATRLRPALTALLCRFARQELAGFEFTSIQVNKDYKAAMHVDKNNLGPSFILGLGDYSGGWLWIDDGSNLGHAKNIRRRWFKFDGTKPHCVTPFCGRRYTLVFFTYSNPQMVTSLSEKEESRLCQLGFPLPAEAARCKNLIRESPTRVCRCLPSSRPHGQFPAALRVQKALHTYKRFELEVARRGGLGRRPQRVQVGLRQLEVMVEPSMPVYMLSTALSQSDEETLGKKRKRPGETAPLFAGSLKLLGTDRLKRLGLRGLLKAA</sequence>
<organism evidence="1 2">
    <name type="scientific">Effrenium voratum</name>
    <dbReference type="NCBI Taxonomy" id="2562239"/>
    <lineage>
        <taxon>Eukaryota</taxon>
        <taxon>Sar</taxon>
        <taxon>Alveolata</taxon>
        <taxon>Dinophyceae</taxon>
        <taxon>Suessiales</taxon>
        <taxon>Symbiodiniaceae</taxon>
        <taxon>Effrenium</taxon>
    </lineage>
</organism>
<proteinExistence type="predicted"/>